<dbReference type="GO" id="GO:0005634">
    <property type="term" value="C:nucleus"/>
    <property type="evidence" value="ECO:0007669"/>
    <property type="project" value="TreeGrafter"/>
</dbReference>
<dbReference type="InterPro" id="IPR031675">
    <property type="entry name" value="STPPase_N"/>
</dbReference>
<comment type="similarity">
    <text evidence="2">Belongs to the PPP phosphatase family. PP-1 subfamily.</text>
</comment>
<dbReference type="GO" id="GO:0005737">
    <property type="term" value="C:cytoplasm"/>
    <property type="evidence" value="ECO:0007669"/>
    <property type="project" value="TreeGrafter"/>
</dbReference>
<keyword evidence="4 9" id="KW-0378">Hydrolase</keyword>
<proteinExistence type="inferred from homology"/>
<evidence type="ECO:0000256" key="1">
    <source>
        <dbReference type="ARBA" id="ARBA00001936"/>
    </source>
</evidence>
<dbReference type="EMBL" id="PKPP01000130">
    <property type="protein sequence ID" value="PWA97302.1"/>
    <property type="molecule type" value="Genomic_DNA"/>
</dbReference>
<accession>A0A2U1QH51</accession>
<evidence type="ECO:0000256" key="5">
    <source>
        <dbReference type="ARBA" id="ARBA00022912"/>
    </source>
</evidence>
<dbReference type="InterPro" id="IPR050341">
    <property type="entry name" value="PP1_catalytic_subunit"/>
</dbReference>
<dbReference type="Pfam" id="PF00149">
    <property type="entry name" value="Metallophos"/>
    <property type="match status" value="1"/>
</dbReference>
<comment type="catalytic activity">
    <reaction evidence="8 9">
        <text>O-phospho-L-threonyl-[protein] + H2O = L-threonyl-[protein] + phosphate</text>
        <dbReference type="Rhea" id="RHEA:47004"/>
        <dbReference type="Rhea" id="RHEA-COMP:11060"/>
        <dbReference type="Rhea" id="RHEA-COMP:11605"/>
        <dbReference type="ChEBI" id="CHEBI:15377"/>
        <dbReference type="ChEBI" id="CHEBI:30013"/>
        <dbReference type="ChEBI" id="CHEBI:43474"/>
        <dbReference type="ChEBI" id="CHEBI:61977"/>
        <dbReference type="EC" id="3.1.3.16"/>
    </reaction>
</comment>
<sequence length="312" mass="35441">MDIDDIIDRLLEVRGSKPSKHFQLKESEIKQLCVAARDIFLQQPNLLELEAPIKICGDIHGQYSDLLRLFDHDGFPPEANYLFLGDYVDRGKQSLETICLLLAYKIKYPNNIFLLRGNHECASINRVYGFYDECKRRFNVKLWKIFTDCFNCLPVAALVSDKILCMHGGLSPDLNNLDQIRELPRPADVPDSGLLCDLLWADPQKDVKGWAMNDRGVSYTFGADVVSEFLLKHDLDLICRAHQVVEDGYEFFAYKQLVTVFSAPNYCGEFDNAGAFISVDDTLLCSFRILKPAEKKPRSKSMMNLFGSSTSS</sequence>
<gene>
    <name evidence="11" type="ORF">CTI12_AA030080</name>
</gene>
<keyword evidence="6" id="KW-0464">Manganese</keyword>
<evidence type="ECO:0000256" key="6">
    <source>
        <dbReference type="ARBA" id="ARBA00023211"/>
    </source>
</evidence>
<comment type="caution">
    <text evidence="11">The sequence shown here is derived from an EMBL/GenBank/DDBJ whole genome shotgun (WGS) entry which is preliminary data.</text>
</comment>
<organism evidence="11 12">
    <name type="scientific">Artemisia annua</name>
    <name type="common">Sweet wormwood</name>
    <dbReference type="NCBI Taxonomy" id="35608"/>
    <lineage>
        <taxon>Eukaryota</taxon>
        <taxon>Viridiplantae</taxon>
        <taxon>Streptophyta</taxon>
        <taxon>Embryophyta</taxon>
        <taxon>Tracheophyta</taxon>
        <taxon>Spermatophyta</taxon>
        <taxon>Magnoliopsida</taxon>
        <taxon>eudicotyledons</taxon>
        <taxon>Gunneridae</taxon>
        <taxon>Pentapetalae</taxon>
        <taxon>asterids</taxon>
        <taxon>campanulids</taxon>
        <taxon>Asterales</taxon>
        <taxon>Asteraceae</taxon>
        <taxon>Asteroideae</taxon>
        <taxon>Anthemideae</taxon>
        <taxon>Artemisiinae</taxon>
        <taxon>Artemisia</taxon>
    </lineage>
</organism>
<dbReference type="PROSITE" id="PS00125">
    <property type="entry name" value="SER_THR_PHOSPHATASE"/>
    <property type="match status" value="1"/>
</dbReference>
<evidence type="ECO:0000256" key="3">
    <source>
        <dbReference type="ARBA" id="ARBA00022723"/>
    </source>
</evidence>
<dbReference type="InterPro" id="IPR004843">
    <property type="entry name" value="Calcineurin-like_PHP"/>
</dbReference>
<protein>
    <recommendedName>
        <fullName evidence="9">Serine/threonine-protein phosphatase</fullName>
        <ecNumber evidence="9">3.1.3.16</ecNumber>
    </recommendedName>
</protein>
<dbReference type="SMART" id="SM00156">
    <property type="entry name" value="PP2Ac"/>
    <property type="match status" value="1"/>
</dbReference>
<evidence type="ECO:0000313" key="11">
    <source>
        <dbReference type="EMBL" id="PWA97302.1"/>
    </source>
</evidence>
<keyword evidence="3" id="KW-0479">Metal-binding</keyword>
<comment type="catalytic activity">
    <reaction evidence="7">
        <text>O-phospho-L-seryl-[protein] + H2O = L-seryl-[protein] + phosphate</text>
        <dbReference type="Rhea" id="RHEA:20629"/>
        <dbReference type="Rhea" id="RHEA-COMP:9863"/>
        <dbReference type="Rhea" id="RHEA-COMP:11604"/>
        <dbReference type="ChEBI" id="CHEBI:15377"/>
        <dbReference type="ChEBI" id="CHEBI:29999"/>
        <dbReference type="ChEBI" id="CHEBI:43474"/>
        <dbReference type="ChEBI" id="CHEBI:83421"/>
        <dbReference type="EC" id="3.1.3.16"/>
    </reaction>
</comment>
<dbReference type="Pfam" id="PF16891">
    <property type="entry name" value="STPPase_N"/>
    <property type="match status" value="1"/>
</dbReference>
<dbReference type="GO" id="GO:0046872">
    <property type="term" value="F:metal ion binding"/>
    <property type="evidence" value="ECO:0007669"/>
    <property type="project" value="UniProtKB-KW"/>
</dbReference>
<evidence type="ECO:0000256" key="7">
    <source>
        <dbReference type="ARBA" id="ARBA00047761"/>
    </source>
</evidence>
<keyword evidence="5" id="KW-0904">Protein phosphatase</keyword>
<keyword evidence="12" id="KW-1185">Reference proteome</keyword>
<name>A0A2U1QH51_ARTAN</name>
<comment type="cofactor">
    <cofactor evidence="1">
        <name>Mn(2+)</name>
        <dbReference type="ChEBI" id="CHEBI:29035"/>
    </cofactor>
</comment>
<dbReference type="OrthoDB" id="1930084at2759"/>
<dbReference type="InterPro" id="IPR006186">
    <property type="entry name" value="Ser/Thr-sp_prot-phosphatase"/>
</dbReference>
<reference evidence="11 12" key="1">
    <citation type="journal article" date="2018" name="Mol. Plant">
        <title>The genome of Artemisia annua provides insight into the evolution of Asteraceae family and artemisinin biosynthesis.</title>
        <authorList>
            <person name="Shen Q."/>
            <person name="Zhang L."/>
            <person name="Liao Z."/>
            <person name="Wang S."/>
            <person name="Yan T."/>
            <person name="Shi P."/>
            <person name="Liu M."/>
            <person name="Fu X."/>
            <person name="Pan Q."/>
            <person name="Wang Y."/>
            <person name="Lv Z."/>
            <person name="Lu X."/>
            <person name="Zhang F."/>
            <person name="Jiang W."/>
            <person name="Ma Y."/>
            <person name="Chen M."/>
            <person name="Hao X."/>
            <person name="Li L."/>
            <person name="Tang Y."/>
            <person name="Lv G."/>
            <person name="Zhou Y."/>
            <person name="Sun X."/>
            <person name="Brodelius P.E."/>
            <person name="Rose J.K.C."/>
            <person name="Tang K."/>
        </authorList>
    </citation>
    <scope>NUCLEOTIDE SEQUENCE [LARGE SCALE GENOMIC DNA]</scope>
    <source>
        <strain evidence="12">cv. Huhao1</strain>
        <tissue evidence="11">Leaf</tissue>
    </source>
</reference>
<dbReference type="EC" id="3.1.3.16" evidence="9"/>
<dbReference type="PANTHER" id="PTHR11668">
    <property type="entry name" value="SERINE/THREONINE PROTEIN PHOSPHATASE"/>
    <property type="match status" value="1"/>
</dbReference>
<evidence type="ECO:0000256" key="2">
    <source>
        <dbReference type="ARBA" id="ARBA00005333"/>
    </source>
</evidence>
<evidence type="ECO:0000256" key="8">
    <source>
        <dbReference type="ARBA" id="ARBA00048336"/>
    </source>
</evidence>
<evidence type="ECO:0000259" key="10">
    <source>
        <dbReference type="PROSITE" id="PS00125"/>
    </source>
</evidence>
<feature type="domain" description="Serine/threonine specific protein phosphatases" evidence="10">
    <location>
        <begin position="115"/>
        <end position="120"/>
    </location>
</feature>
<dbReference type="PANTHER" id="PTHR11668:SF467">
    <property type="entry name" value="SERINE_THREONINE-PROTEIN PHOSPHATASE"/>
    <property type="match status" value="1"/>
</dbReference>
<dbReference type="SUPFAM" id="SSF56300">
    <property type="entry name" value="Metallo-dependent phosphatases"/>
    <property type="match status" value="1"/>
</dbReference>
<dbReference type="Gene3D" id="3.60.21.10">
    <property type="match status" value="1"/>
</dbReference>
<dbReference type="AlphaFoldDB" id="A0A2U1QH51"/>
<evidence type="ECO:0000256" key="4">
    <source>
        <dbReference type="ARBA" id="ARBA00022801"/>
    </source>
</evidence>
<dbReference type="CDD" id="cd07414">
    <property type="entry name" value="MPP_PP1_PPKL"/>
    <property type="match status" value="1"/>
</dbReference>
<evidence type="ECO:0000313" key="12">
    <source>
        <dbReference type="Proteomes" id="UP000245207"/>
    </source>
</evidence>
<evidence type="ECO:0000256" key="9">
    <source>
        <dbReference type="RuleBase" id="RU004273"/>
    </source>
</evidence>
<dbReference type="FunFam" id="3.60.21.10:FF:000026">
    <property type="entry name" value="Serine/threonine-protein phosphatase"/>
    <property type="match status" value="1"/>
</dbReference>
<dbReference type="PRINTS" id="PR00114">
    <property type="entry name" value="STPHPHTASE"/>
</dbReference>
<dbReference type="InterPro" id="IPR029052">
    <property type="entry name" value="Metallo-depent_PP-like"/>
</dbReference>
<dbReference type="GO" id="GO:0004722">
    <property type="term" value="F:protein serine/threonine phosphatase activity"/>
    <property type="evidence" value="ECO:0007669"/>
    <property type="project" value="UniProtKB-EC"/>
</dbReference>
<dbReference type="STRING" id="35608.A0A2U1QH51"/>
<dbReference type="Proteomes" id="UP000245207">
    <property type="component" value="Unassembled WGS sequence"/>
</dbReference>